<sequence length="106" mass="11991">MRGTCESSGLNLKLPRISVDFHTYEWVWTAWLELPTHILVINAYTWVLSSLEGASLLPMHMLVVLRICVGSGACWHVDVTFELVKTVAFHWLGEAKGRRLGLIRDA</sequence>
<accession>A0ABU6YCG6</accession>
<keyword evidence="2" id="KW-1185">Reference proteome</keyword>
<evidence type="ECO:0000313" key="2">
    <source>
        <dbReference type="Proteomes" id="UP001341840"/>
    </source>
</evidence>
<gene>
    <name evidence="1" type="ORF">PIB30_032538</name>
</gene>
<proteinExistence type="predicted"/>
<reference evidence="1 2" key="1">
    <citation type="journal article" date="2023" name="Plants (Basel)">
        <title>Bridging the Gap: Combining Genomics and Transcriptomics Approaches to Understand Stylosanthes scabra, an Orphan Legume from the Brazilian Caatinga.</title>
        <authorList>
            <person name="Ferreira-Neto J.R.C."/>
            <person name="da Silva M.D."/>
            <person name="Binneck E."/>
            <person name="de Melo N.F."/>
            <person name="da Silva R.H."/>
            <person name="de Melo A.L.T.M."/>
            <person name="Pandolfi V."/>
            <person name="Bustamante F.O."/>
            <person name="Brasileiro-Vidal A.C."/>
            <person name="Benko-Iseppon A.M."/>
        </authorList>
    </citation>
    <scope>NUCLEOTIDE SEQUENCE [LARGE SCALE GENOMIC DNA]</scope>
    <source>
        <tissue evidence="1">Leaves</tissue>
    </source>
</reference>
<name>A0ABU6YCG6_9FABA</name>
<dbReference type="EMBL" id="JASCZI010241799">
    <property type="protein sequence ID" value="MED6207086.1"/>
    <property type="molecule type" value="Genomic_DNA"/>
</dbReference>
<evidence type="ECO:0000313" key="1">
    <source>
        <dbReference type="EMBL" id="MED6207086.1"/>
    </source>
</evidence>
<protein>
    <submittedName>
        <fullName evidence="1">Uncharacterized protein</fullName>
    </submittedName>
</protein>
<dbReference type="Proteomes" id="UP001341840">
    <property type="component" value="Unassembled WGS sequence"/>
</dbReference>
<comment type="caution">
    <text evidence="1">The sequence shown here is derived from an EMBL/GenBank/DDBJ whole genome shotgun (WGS) entry which is preliminary data.</text>
</comment>
<organism evidence="1 2">
    <name type="scientific">Stylosanthes scabra</name>
    <dbReference type="NCBI Taxonomy" id="79078"/>
    <lineage>
        <taxon>Eukaryota</taxon>
        <taxon>Viridiplantae</taxon>
        <taxon>Streptophyta</taxon>
        <taxon>Embryophyta</taxon>
        <taxon>Tracheophyta</taxon>
        <taxon>Spermatophyta</taxon>
        <taxon>Magnoliopsida</taxon>
        <taxon>eudicotyledons</taxon>
        <taxon>Gunneridae</taxon>
        <taxon>Pentapetalae</taxon>
        <taxon>rosids</taxon>
        <taxon>fabids</taxon>
        <taxon>Fabales</taxon>
        <taxon>Fabaceae</taxon>
        <taxon>Papilionoideae</taxon>
        <taxon>50 kb inversion clade</taxon>
        <taxon>dalbergioids sensu lato</taxon>
        <taxon>Dalbergieae</taxon>
        <taxon>Pterocarpus clade</taxon>
        <taxon>Stylosanthes</taxon>
    </lineage>
</organism>